<dbReference type="PANTHER" id="PTHR12984:SF15">
    <property type="entry name" value="PROTEIN-ASSOCIATING WITH THE CARBOXYL-TERMINAL DOMAIN OF EZRIN"/>
    <property type="match status" value="1"/>
</dbReference>
<dbReference type="PROSITE" id="PS50011">
    <property type="entry name" value="PROTEIN_KINASE_DOM"/>
    <property type="match status" value="1"/>
</dbReference>
<evidence type="ECO:0000313" key="4">
    <source>
        <dbReference type="EMBL" id="NOV45401.1"/>
    </source>
</evidence>
<dbReference type="PANTHER" id="PTHR12984">
    <property type="entry name" value="SCY1-RELATED S/T PROTEIN KINASE-LIKE"/>
    <property type="match status" value="1"/>
</dbReference>
<protein>
    <recommendedName>
        <fullName evidence="3">Protein kinase domain-containing protein</fullName>
    </recommendedName>
</protein>
<dbReference type="InterPro" id="IPR051177">
    <property type="entry name" value="CIK-Related_Protein"/>
</dbReference>
<dbReference type="GO" id="GO:0004672">
    <property type="term" value="F:protein kinase activity"/>
    <property type="evidence" value="ECO:0007669"/>
    <property type="project" value="InterPro"/>
</dbReference>
<dbReference type="InterPro" id="IPR011989">
    <property type="entry name" value="ARM-like"/>
</dbReference>
<comment type="similarity">
    <text evidence="1">Belongs to the protein kinase superfamily.</text>
</comment>
<feature type="region of interest" description="Disordered" evidence="2">
    <location>
        <begin position="471"/>
        <end position="501"/>
    </location>
</feature>
<feature type="domain" description="Protein kinase" evidence="3">
    <location>
        <begin position="1"/>
        <end position="246"/>
    </location>
</feature>
<dbReference type="AlphaFoldDB" id="A0A6M2DK29"/>
<evidence type="ECO:0000256" key="2">
    <source>
        <dbReference type="SAM" id="MobiDB-lite"/>
    </source>
</evidence>
<reference evidence="4" key="1">
    <citation type="submission" date="2020-03" db="EMBL/GenBank/DDBJ databases">
        <title>Transcriptomic Profiling of the Digestive Tract of the Rat Flea, Xenopsylla cheopis, Following Blood Feeding and Infection with Yersinia pestis.</title>
        <authorList>
            <person name="Bland D.M."/>
            <person name="Martens C.A."/>
            <person name="Virtaneva K."/>
            <person name="Kanakabandi K."/>
            <person name="Long D."/>
            <person name="Rosenke R."/>
            <person name="Saturday G.A."/>
            <person name="Hoyt F.H."/>
            <person name="Bruno D.P."/>
            <person name="Ribeiro J.M.C."/>
            <person name="Hinnebusch J."/>
        </authorList>
    </citation>
    <scope>NUCLEOTIDE SEQUENCE</scope>
</reference>
<accession>A0A6M2DK29</accession>
<sequence length="609" mass="68924">MGNEHSQMNGLELEEKAIEITDYWTLYSALLNTSSGETRLSIFKGEPVVQGQLWANKTPLEKAAKNLMLYRHPCILKYFSSWNKGSNYYLAVENVKPLGLSLNQQSSIQICLGLKNIIRALVFLHEQAYSYHNNVCISSIYVSENGQWKLGGLEFLTRISDITQEFLVKSKPYRSTKSIDPEEVKNKAKGSDQYALAILVSQLLKNMKNADLDGITEFKEYCSSQLKHSNPDMRPNLSALLLHPFFNHDFILIHSFLTDLAIKSTGEKSDFFRKLHSRLKSLNENDTAAHLGELLVSRMVLLDVTAQNFLLPHLFNPKTNENPDGLFSEPIFQKCIAPKLLKVFRVRDLQIRMILLQHFASYSHLFNKTDLSEHILPELLVGIKDNDDELVATTLHSLADLVPLLGSATVVGGKRGKLFSDGRPKDMSLHKLRNIPMGKSKIPSELDLTQNKTLENREVLQSKSPYAIAERLSPDGGEDINTSISQKNDNEEWSDWDSDSNHVNDVPILPMGSTLDKLIIDRKEIKYNANNNNYNDITNLDIKVQKTKTVEQTNNEFDFFHDMEPVIQASNIFVVDEIEENPSGSKKFEMFAAGDGVDGWDNGLNDWSD</sequence>
<dbReference type="InterPro" id="IPR000719">
    <property type="entry name" value="Prot_kinase_dom"/>
</dbReference>
<dbReference type="GO" id="GO:0005524">
    <property type="term" value="F:ATP binding"/>
    <property type="evidence" value="ECO:0007669"/>
    <property type="project" value="InterPro"/>
</dbReference>
<dbReference type="Gene3D" id="1.25.10.10">
    <property type="entry name" value="Leucine-rich Repeat Variant"/>
    <property type="match status" value="1"/>
</dbReference>
<organism evidence="4">
    <name type="scientific">Xenopsylla cheopis</name>
    <name type="common">Oriental rat flea</name>
    <name type="synonym">Pulex cheopis</name>
    <dbReference type="NCBI Taxonomy" id="163159"/>
    <lineage>
        <taxon>Eukaryota</taxon>
        <taxon>Metazoa</taxon>
        <taxon>Ecdysozoa</taxon>
        <taxon>Arthropoda</taxon>
        <taxon>Hexapoda</taxon>
        <taxon>Insecta</taxon>
        <taxon>Pterygota</taxon>
        <taxon>Neoptera</taxon>
        <taxon>Endopterygota</taxon>
        <taxon>Siphonaptera</taxon>
        <taxon>Pulicidae</taxon>
        <taxon>Xenopsyllinae</taxon>
        <taxon>Xenopsylla</taxon>
    </lineage>
</organism>
<dbReference type="InterPro" id="IPR016024">
    <property type="entry name" value="ARM-type_fold"/>
</dbReference>
<dbReference type="SUPFAM" id="SSF48371">
    <property type="entry name" value="ARM repeat"/>
    <property type="match status" value="1"/>
</dbReference>
<dbReference type="EMBL" id="GIIL01001675">
    <property type="protein sequence ID" value="NOV45401.1"/>
    <property type="molecule type" value="Transcribed_RNA"/>
</dbReference>
<name>A0A6M2DK29_XENCH</name>
<evidence type="ECO:0000259" key="3">
    <source>
        <dbReference type="PROSITE" id="PS50011"/>
    </source>
</evidence>
<proteinExistence type="inferred from homology"/>
<dbReference type="Gene3D" id="3.30.200.20">
    <property type="entry name" value="Phosphorylase Kinase, domain 1"/>
    <property type="match status" value="1"/>
</dbReference>
<dbReference type="SUPFAM" id="SSF56112">
    <property type="entry name" value="Protein kinase-like (PK-like)"/>
    <property type="match status" value="1"/>
</dbReference>
<evidence type="ECO:0000256" key="1">
    <source>
        <dbReference type="ARBA" id="ARBA00038349"/>
    </source>
</evidence>
<dbReference type="InterPro" id="IPR011009">
    <property type="entry name" value="Kinase-like_dom_sf"/>
</dbReference>
<dbReference type="Gene3D" id="1.10.510.10">
    <property type="entry name" value="Transferase(Phosphotransferase) domain 1"/>
    <property type="match status" value="1"/>
</dbReference>